<dbReference type="Proteomes" id="UP001234581">
    <property type="component" value="Unassembled WGS sequence"/>
</dbReference>
<accession>A0AAD7V2C6</accession>
<evidence type="ECO:0000313" key="3">
    <source>
        <dbReference type="Proteomes" id="UP001234581"/>
    </source>
</evidence>
<protein>
    <recommendedName>
        <fullName evidence="4">FAR1 domain-containing protein</fullName>
    </recommendedName>
</protein>
<feature type="compositionally biased region" description="Polar residues" evidence="1">
    <location>
        <begin position="263"/>
        <end position="272"/>
    </location>
</feature>
<proteinExistence type="predicted"/>
<keyword evidence="3" id="KW-1185">Reference proteome</keyword>
<comment type="caution">
    <text evidence="2">The sequence shown here is derived from an EMBL/GenBank/DDBJ whole genome shotgun (WGS) entry which is preliminary data.</text>
</comment>
<sequence length="567" mass="64093">MTNEQPAESVTLSIGNDDDGNDSLEPFYEELLSLSFPDSVTAIDHCRHLCAQYGFTVKREASTHRNIYVYCSREGKPDSVRNPKGSPKRKRPSKRCDCRWCIVLFERDGQWEFRKSLNPEAARHNHPLMRPEEIESNWSQDMIDFIYQLARTQLSTADIRTRVQARYPHVAWKERRFYNRLSEERQRFRQHEATTRTRHLTSLWSKVCMAAAGNDELASYVETQLGELLQNTCQMARIDPTMLHDAIIQGESHPQDTAPMDNPMTSTQQQEIGSNSSSSGVSLPRQRSTSSHQPSATTKDEELTTNVPRGFIRVTIPQQTYFVKVHNHRATHDIQMSINKRSTSFSVADPPRKMSKASIIPAVSRDTPSVLTHNTASSSPTPPPSFIYPLTPHMPTTAGTYQLQSFPTHSYIPQQPLHVTTFFDHHTHPTYHRAGASPHQQQQQPSLPPPPPPLPQQQHPPSSTMTTDTILMQHQASLIHHTATPPSIVHHPTGNDPRDTTGGAYVMFADTTTTTTRATPPDASLLMRQQQQQHGLYDTSNQTSPSTPMPHPPHPPSDHHHHHHIQP</sequence>
<feature type="compositionally biased region" description="Polar residues" evidence="1">
    <location>
        <begin position="285"/>
        <end position="297"/>
    </location>
</feature>
<evidence type="ECO:0008006" key="4">
    <source>
        <dbReference type="Google" id="ProtNLM"/>
    </source>
</evidence>
<feature type="region of interest" description="Disordered" evidence="1">
    <location>
        <begin position="252"/>
        <end position="304"/>
    </location>
</feature>
<feature type="region of interest" description="Disordered" evidence="1">
    <location>
        <begin position="428"/>
        <end position="465"/>
    </location>
</feature>
<dbReference type="GeneID" id="83214206"/>
<dbReference type="EMBL" id="JARTCD010000031">
    <property type="protein sequence ID" value="KAJ8657494.1"/>
    <property type="molecule type" value="Genomic_DNA"/>
</dbReference>
<evidence type="ECO:0000313" key="2">
    <source>
        <dbReference type="EMBL" id="KAJ8657494.1"/>
    </source>
</evidence>
<feature type="region of interest" description="Disordered" evidence="1">
    <location>
        <begin position="1"/>
        <end position="21"/>
    </location>
</feature>
<dbReference type="AlphaFoldDB" id="A0AAD7V2C6"/>
<feature type="compositionally biased region" description="Low complexity" evidence="1">
    <location>
        <begin position="273"/>
        <end position="282"/>
    </location>
</feature>
<organism evidence="2 3">
    <name type="scientific">Lichtheimia ornata</name>
    <dbReference type="NCBI Taxonomy" id="688661"/>
    <lineage>
        <taxon>Eukaryota</taxon>
        <taxon>Fungi</taxon>
        <taxon>Fungi incertae sedis</taxon>
        <taxon>Mucoromycota</taxon>
        <taxon>Mucoromycotina</taxon>
        <taxon>Mucoromycetes</taxon>
        <taxon>Mucorales</taxon>
        <taxon>Lichtheimiaceae</taxon>
        <taxon>Lichtheimia</taxon>
    </lineage>
</organism>
<feature type="compositionally biased region" description="Polar residues" evidence="1">
    <location>
        <begin position="1"/>
        <end position="14"/>
    </location>
</feature>
<feature type="compositionally biased region" description="Pro residues" evidence="1">
    <location>
        <begin position="446"/>
        <end position="455"/>
    </location>
</feature>
<dbReference type="RefSeq" id="XP_058342407.1">
    <property type="nucleotide sequence ID" value="XM_058486821.1"/>
</dbReference>
<feature type="compositionally biased region" description="Polar residues" evidence="1">
    <location>
        <begin position="529"/>
        <end position="543"/>
    </location>
</feature>
<name>A0AAD7V2C6_9FUNG</name>
<evidence type="ECO:0000256" key="1">
    <source>
        <dbReference type="SAM" id="MobiDB-lite"/>
    </source>
</evidence>
<gene>
    <name evidence="2" type="ORF">O0I10_006796</name>
</gene>
<reference evidence="2 3" key="1">
    <citation type="submission" date="2023-03" db="EMBL/GenBank/DDBJ databases">
        <title>Genome sequence of Lichtheimia ornata CBS 291.66.</title>
        <authorList>
            <person name="Mohabir J.T."/>
            <person name="Shea T.P."/>
            <person name="Kurbessoian T."/>
            <person name="Berby B."/>
            <person name="Fontaine J."/>
            <person name="Livny J."/>
            <person name="Gnirke A."/>
            <person name="Stajich J.E."/>
            <person name="Cuomo C.A."/>
        </authorList>
    </citation>
    <scope>NUCLEOTIDE SEQUENCE [LARGE SCALE GENOMIC DNA]</scope>
    <source>
        <strain evidence="2">CBS 291.66</strain>
    </source>
</reference>
<feature type="region of interest" description="Disordered" evidence="1">
    <location>
        <begin position="529"/>
        <end position="567"/>
    </location>
</feature>